<protein>
    <submittedName>
        <fullName evidence="1">Type II toxin-antitoxin system ChpB family toxin</fullName>
    </submittedName>
</protein>
<dbReference type="GO" id="GO:0016075">
    <property type="term" value="P:rRNA catabolic process"/>
    <property type="evidence" value="ECO:0007669"/>
    <property type="project" value="TreeGrafter"/>
</dbReference>
<dbReference type="SUPFAM" id="SSF50118">
    <property type="entry name" value="Cell growth inhibitor/plasmid maintenance toxic component"/>
    <property type="match status" value="1"/>
</dbReference>
<dbReference type="GO" id="GO:0004521">
    <property type="term" value="F:RNA endonuclease activity"/>
    <property type="evidence" value="ECO:0007669"/>
    <property type="project" value="TreeGrafter"/>
</dbReference>
<dbReference type="AlphaFoldDB" id="A0AA95H9Y6"/>
<dbReference type="Gene3D" id="2.30.30.110">
    <property type="match status" value="1"/>
</dbReference>
<reference evidence="1" key="1">
    <citation type="journal article" date="2023" name="Int. J. Mol. Sci.">
        <title>Metagenomics Revealed a New Genus 'Candidatus Thiocaldithrix dubininis' gen. nov., sp. nov. and a New Species 'Candidatus Thiothrix putei' sp. nov. in the Family Thiotrichaceae, Some Members of Which Have Traits of Both Na+- and H+-Motive Energetics.</title>
        <authorList>
            <person name="Ravin N.V."/>
            <person name="Muntyan M.S."/>
            <person name="Smolyakov D.D."/>
            <person name="Rudenko T.S."/>
            <person name="Beletsky A.V."/>
            <person name="Mardanov A.V."/>
            <person name="Grabovich M.Y."/>
        </authorList>
    </citation>
    <scope>NUCLEOTIDE SEQUENCE</scope>
    <source>
        <strain evidence="1">GKL-02</strain>
    </source>
</reference>
<dbReference type="PANTHER" id="PTHR33988">
    <property type="entry name" value="ENDORIBONUCLEASE MAZF-RELATED"/>
    <property type="match status" value="1"/>
</dbReference>
<dbReference type="GO" id="GO:0006402">
    <property type="term" value="P:mRNA catabolic process"/>
    <property type="evidence" value="ECO:0007669"/>
    <property type="project" value="TreeGrafter"/>
</dbReference>
<gene>
    <name evidence="1" type="ORF">QJT81_14625</name>
</gene>
<reference evidence="1" key="2">
    <citation type="submission" date="2023-04" db="EMBL/GenBank/DDBJ databases">
        <authorList>
            <person name="Beletskiy A.V."/>
            <person name="Mardanov A.V."/>
            <person name="Ravin N.V."/>
        </authorList>
    </citation>
    <scope>NUCLEOTIDE SEQUENCE</scope>
    <source>
        <strain evidence="1">GKL-02</strain>
    </source>
</reference>
<organism evidence="1">
    <name type="scientific">Candidatus Thiothrix putei</name>
    <dbReference type="NCBI Taxonomy" id="3080811"/>
    <lineage>
        <taxon>Bacteria</taxon>
        <taxon>Pseudomonadati</taxon>
        <taxon>Pseudomonadota</taxon>
        <taxon>Gammaproteobacteria</taxon>
        <taxon>Thiotrichales</taxon>
        <taxon>Thiotrichaceae</taxon>
        <taxon>Thiothrix</taxon>
    </lineage>
</organism>
<dbReference type="EMBL" id="CP124756">
    <property type="protein sequence ID" value="WGZ93050.1"/>
    <property type="molecule type" value="Genomic_DNA"/>
</dbReference>
<name>A0AA95H9Y6_9GAMM</name>
<dbReference type="Pfam" id="PF02452">
    <property type="entry name" value="PemK_toxin"/>
    <property type="match status" value="1"/>
</dbReference>
<dbReference type="GO" id="GO:0003677">
    <property type="term" value="F:DNA binding"/>
    <property type="evidence" value="ECO:0007669"/>
    <property type="project" value="InterPro"/>
</dbReference>
<dbReference type="PANTHER" id="PTHR33988:SF3">
    <property type="entry name" value="ENDORIBONUCLEASE TOXIN CHPB-RELATED"/>
    <property type="match status" value="1"/>
</dbReference>
<dbReference type="KEGG" id="tput:QJT81_14625"/>
<dbReference type="InterPro" id="IPR003477">
    <property type="entry name" value="PemK-like"/>
</dbReference>
<dbReference type="NCBIfam" id="NF007320">
    <property type="entry name" value="PRK09812.1"/>
    <property type="match status" value="1"/>
</dbReference>
<proteinExistence type="predicted"/>
<sequence length="117" mass="12355">MVKRSGFERGDIVRVSFNPTVGREMQGDMRPALVLSTREFNNTVGTALVAPITQGGNLARVAGFAVPLMGSGTETQGVILVSAVRTLDLVGRGARCIEMAPDSIVDEVLEILAGIIE</sequence>
<evidence type="ECO:0000313" key="1">
    <source>
        <dbReference type="EMBL" id="WGZ93050.1"/>
    </source>
</evidence>
<accession>A0AA95H9Y6</accession>
<dbReference type="InterPro" id="IPR011067">
    <property type="entry name" value="Plasmid_toxin/cell-grow_inhib"/>
</dbReference>
<dbReference type="Proteomes" id="UP001301326">
    <property type="component" value="Chromosome"/>
</dbReference>